<reference evidence="1 2" key="1">
    <citation type="submission" date="2017-11" db="EMBL/GenBank/DDBJ databases">
        <title>Draft Genome Sequence of Methylobacter psychrotolerans Sph1T, an Obligate Methanotroph from Low-Temperature Environments.</title>
        <authorList>
            <person name="Oshkin I.Y."/>
            <person name="Miroshnikov K."/>
            <person name="Belova S.E."/>
            <person name="Korzhenkov A."/>
            <person name="Toshchakov S.V."/>
            <person name="Dedysh S.N."/>
        </authorList>
    </citation>
    <scope>NUCLEOTIDE SEQUENCE [LARGE SCALE GENOMIC DNA]</scope>
    <source>
        <strain evidence="1 2">Sph1</strain>
    </source>
</reference>
<protein>
    <submittedName>
        <fullName evidence="1">Uncharacterized protein</fullName>
    </submittedName>
</protein>
<dbReference type="AlphaFoldDB" id="A0A2S5CQ18"/>
<evidence type="ECO:0000313" key="2">
    <source>
        <dbReference type="Proteomes" id="UP000237423"/>
    </source>
</evidence>
<gene>
    <name evidence="1" type="ORF">AADEFJLK_01504</name>
</gene>
<dbReference type="Proteomes" id="UP000237423">
    <property type="component" value="Unassembled WGS sequence"/>
</dbReference>
<evidence type="ECO:0000313" key="1">
    <source>
        <dbReference type="EMBL" id="POZ52893.1"/>
    </source>
</evidence>
<dbReference type="EMBL" id="PGFZ01000002">
    <property type="protein sequence ID" value="POZ52893.1"/>
    <property type="molecule type" value="Genomic_DNA"/>
</dbReference>
<accession>A0A2S5CQ18</accession>
<comment type="caution">
    <text evidence="1">The sequence shown here is derived from an EMBL/GenBank/DDBJ whole genome shotgun (WGS) entry which is preliminary data.</text>
</comment>
<organism evidence="1 2">
    <name type="scientific">Methylovulum psychrotolerans</name>
    <dbReference type="NCBI Taxonomy" id="1704499"/>
    <lineage>
        <taxon>Bacteria</taxon>
        <taxon>Pseudomonadati</taxon>
        <taxon>Pseudomonadota</taxon>
        <taxon>Gammaproteobacteria</taxon>
        <taxon>Methylococcales</taxon>
        <taxon>Methylococcaceae</taxon>
        <taxon>Methylovulum</taxon>
    </lineage>
</organism>
<sequence>MNTRSLCIKNFKIFCQNNGLIVGEISFLDKILRKYNQDVFVVSVEVSYGDKKGLIDERAMNFIMLMFWRTITAKARKNIPFLIIKSQGRKGNPELYSINPNLKGREIDALTRYNSVFVKNVLKNARLNKRQISAFWDIGNNKINKILIDRCRTDEKFSCLITSSPYLKYIFLKKGVIFKCEFNSEVQCYQAFNPLR</sequence>
<name>A0A2S5CQ18_9GAMM</name>
<dbReference type="RefSeq" id="WP_146054531.1">
    <property type="nucleotide sequence ID" value="NZ_PGFZ01000002.1"/>
</dbReference>
<proteinExistence type="predicted"/>